<protein>
    <submittedName>
        <fullName evidence="1">Uncharacterized protein</fullName>
    </submittedName>
</protein>
<evidence type="ECO:0000313" key="1">
    <source>
        <dbReference type="EMBL" id="JAH64082.1"/>
    </source>
</evidence>
<name>A0A0E9UE73_ANGAN</name>
<reference evidence="1" key="2">
    <citation type="journal article" date="2015" name="Fish Shellfish Immunol.">
        <title>Early steps in the European eel (Anguilla anguilla)-Vibrio vulnificus interaction in the gills: Role of the RtxA13 toxin.</title>
        <authorList>
            <person name="Callol A."/>
            <person name="Pajuelo D."/>
            <person name="Ebbesson L."/>
            <person name="Teles M."/>
            <person name="MacKenzie S."/>
            <person name="Amaro C."/>
        </authorList>
    </citation>
    <scope>NUCLEOTIDE SEQUENCE</scope>
</reference>
<organism evidence="1">
    <name type="scientific">Anguilla anguilla</name>
    <name type="common">European freshwater eel</name>
    <name type="synonym">Muraena anguilla</name>
    <dbReference type="NCBI Taxonomy" id="7936"/>
    <lineage>
        <taxon>Eukaryota</taxon>
        <taxon>Metazoa</taxon>
        <taxon>Chordata</taxon>
        <taxon>Craniata</taxon>
        <taxon>Vertebrata</taxon>
        <taxon>Euteleostomi</taxon>
        <taxon>Actinopterygii</taxon>
        <taxon>Neopterygii</taxon>
        <taxon>Teleostei</taxon>
        <taxon>Anguilliformes</taxon>
        <taxon>Anguillidae</taxon>
        <taxon>Anguilla</taxon>
    </lineage>
</organism>
<sequence>MLTEQDNYVGIIMRYPPLLFHFKSSFCYYSHARSCVIDVDVSDASPLQVCRGLWDMR</sequence>
<proteinExistence type="predicted"/>
<dbReference type="AlphaFoldDB" id="A0A0E9UE73"/>
<reference evidence="1" key="1">
    <citation type="submission" date="2014-11" db="EMBL/GenBank/DDBJ databases">
        <authorList>
            <person name="Amaro Gonzalez C."/>
        </authorList>
    </citation>
    <scope>NUCLEOTIDE SEQUENCE</scope>
</reference>
<accession>A0A0E9UE73</accession>
<dbReference type="EMBL" id="GBXM01044495">
    <property type="protein sequence ID" value="JAH64082.1"/>
    <property type="molecule type" value="Transcribed_RNA"/>
</dbReference>